<feature type="region of interest" description="Disordered" evidence="1">
    <location>
        <begin position="315"/>
        <end position="341"/>
    </location>
</feature>
<organism evidence="2">
    <name type="scientific">Phallusia mammillata</name>
    <dbReference type="NCBI Taxonomy" id="59560"/>
    <lineage>
        <taxon>Eukaryota</taxon>
        <taxon>Metazoa</taxon>
        <taxon>Chordata</taxon>
        <taxon>Tunicata</taxon>
        <taxon>Ascidiacea</taxon>
        <taxon>Phlebobranchia</taxon>
        <taxon>Ascidiidae</taxon>
        <taxon>Phallusia</taxon>
    </lineage>
</organism>
<dbReference type="PANTHER" id="PTHR31434:SF2">
    <property type="entry name" value="S PHASE CYCLIN A-ASSOCIATED PROTEIN IN THE ENDOPLASMIC RETICULUM"/>
    <property type="match status" value="1"/>
</dbReference>
<dbReference type="EMBL" id="LR790024">
    <property type="protein sequence ID" value="CAB3265886.1"/>
    <property type="molecule type" value="mRNA"/>
</dbReference>
<feature type="compositionally biased region" description="Polar residues" evidence="1">
    <location>
        <begin position="170"/>
        <end position="190"/>
    </location>
</feature>
<name>A0A6F9DSD7_9ASCI</name>
<protein>
    <submittedName>
        <fullName evidence="2">S phase cyclin A-associated protein in the endoplasmic reticulum-like</fullName>
    </submittedName>
</protein>
<gene>
    <name evidence="2" type="primary">Scaper-002</name>
</gene>
<sequence length="589" mass="65289">MRKRAKKLRIRMAARGKEFLKRVELKAPTLNGTNKTKVVRLIKDANRQLTNQKECSGPWPANRVTAFDRTLGEIVRCLEKEAATDQSAFRIGGGFEMLERIFEIYFRGDSNPDLPAILPDRLLGNAASCFRFACAGNHDNCVYAVYSNRVMGLVDALLPQISKNEVGEATKSNTPRAAPASQSKKTTSSLPKVDNMFDPASPSLLRALAVTLSMMAGNPPTEESVKPKSKSFTQMIPAPNNEHRKVLEVYLNRGLDVISYIVASRVLDVLGQYLSNVRHEVAPGSNLAAFVESGLKFLESATSFVTMRNRLSADNHQHASKHKSATNNNKTTSCEGDSAVNQWDNDPTQLLPTLQHTELMGIVSVLYGLLLHGAPERPTTLRSAAEDEQRASIQPQTLNVALAVMKVLNAVAEMDLRLLQASLGAEGVSLEYRHICTYLLWYCVQGEHTELLHEVIVSVGHFTLDNRNNQNIVDSGAQPTVLQQLCLLPFAYFSSAKPMRILLPTLIACCHDNPSNLTIMEQEASASLLINFIQTFLEESTEKQKTKKSDKKRNGILADLDRGTSLVDHPLFTTDYLNKSWTFFTDKQS</sequence>
<accession>A0A6F9DSD7</accession>
<dbReference type="PANTHER" id="PTHR31434">
    <property type="entry name" value="S PHASE CYCLIN A-ASSOCIATED PROTEIN IN THE ENDOPLASMIC RETICULUM"/>
    <property type="match status" value="1"/>
</dbReference>
<proteinExistence type="evidence at transcript level"/>
<feature type="compositionally biased region" description="Polar residues" evidence="1">
    <location>
        <begin position="325"/>
        <end position="341"/>
    </location>
</feature>
<feature type="region of interest" description="Disordered" evidence="1">
    <location>
        <begin position="167"/>
        <end position="193"/>
    </location>
</feature>
<evidence type="ECO:0000313" key="2">
    <source>
        <dbReference type="EMBL" id="CAB3265886.1"/>
    </source>
</evidence>
<evidence type="ECO:0000256" key="1">
    <source>
        <dbReference type="SAM" id="MobiDB-lite"/>
    </source>
</evidence>
<reference evidence="2" key="1">
    <citation type="submission" date="2020-04" db="EMBL/GenBank/DDBJ databases">
        <authorList>
            <person name="Neveu A P."/>
        </authorList>
    </citation>
    <scope>NUCLEOTIDE SEQUENCE</scope>
    <source>
        <tissue evidence="2">Whole embryo</tissue>
    </source>
</reference>
<dbReference type="AlphaFoldDB" id="A0A6F9DSD7"/>